<dbReference type="Pfam" id="PF13205">
    <property type="entry name" value="Big_5"/>
    <property type="match status" value="1"/>
</dbReference>
<dbReference type="EMBL" id="CP017479">
    <property type="protein sequence ID" value="AOW08529.1"/>
    <property type="molecule type" value="Genomic_DNA"/>
</dbReference>
<protein>
    <recommendedName>
        <fullName evidence="3">SbsA Ig-like domain-containing protein</fullName>
    </recommendedName>
</protein>
<gene>
    <name evidence="4" type="ORF">EM308_02890</name>
</gene>
<dbReference type="Proteomes" id="UP000175968">
    <property type="component" value="Chromosome"/>
</dbReference>
<reference evidence="4 5" key="1">
    <citation type="submission" date="2016-10" db="EMBL/GenBank/DDBJ databases">
        <title>Flavobacterium gilvum sp. nov., isolated from stream water.</title>
        <authorList>
            <person name="Shin S.-K."/>
            <person name="Cho Y.-J."/>
            <person name="Yi H."/>
        </authorList>
    </citation>
    <scope>NUCLEOTIDE SEQUENCE [LARGE SCALE GENOMIC DNA]</scope>
    <source>
        <strain evidence="4 5">EM1308</strain>
    </source>
</reference>
<dbReference type="AlphaFoldDB" id="A0AAC9I1C0"/>
<evidence type="ECO:0000313" key="4">
    <source>
        <dbReference type="EMBL" id="AOW08529.1"/>
    </source>
</evidence>
<accession>A0AAC9I1C0</accession>
<name>A0AAC9I1C0_9FLAO</name>
<sequence>MFQKHFKYIPFLFLLFFISCAKRGAITGGAKDTIAPILVSSFPENYSAKFKGNKIKLVFNENIKIKDLNKQLIISPPMKNDLLIVPTTATKKLTITINDTLLANTTYSLNFGQSIADNNEGNPYNQFKYVFSTGDYIDSLAIGGRVKDSYDKDVPSFVSIMLYEANEKFNDSTIYKESPRYITNTLDSLKTWRLENLKAGKYYLIALKDNNKNNKFNPKSDKIAFNKGILTIPNDTVFELELFKEILPLKTIKPVQVSGNRLILGYEGKISKQEEKPTITLKNKAGEILPIIITKMSKKDSLSIWHKPLKAVKADSLTMEIVKDKYKKTFGFKIKAQKSDTLSIKAVQSGSIGFRERLTFDSNTPLVKIDKTKMKLIDKDSVAVPFTTDYDEFNQQLFVDFKKDEAQKYHLKMMPGAVTDFFEKTNDTLSFKVSTRNFSDYSNLTLTLENVNRFPVIIELTDDKGDVVKASEYTEGKTVIEFNNLEPSIYMIRAIYDDNKNKKWDTGSYLEKKQSEEIIYHKMDDVIRPNWDPKETFDLSIPYNPEVVKKKKPKDTDKKKTKTSPF</sequence>
<dbReference type="PROSITE" id="PS51257">
    <property type="entry name" value="PROKAR_LIPOPROTEIN"/>
    <property type="match status" value="1"/>
</dbReference>
<evidence type="ECO:0000256" key="2">
    <source>
        <dbReference type="SAM" id="SignalP"/>
    </source>
</evidence>
<feature type="signal peptide" evidence="2">
    <location>
        <begin position="1"/>
        <end position="21"/>
    </location>
</feature>
<dbReference type="RefSeq" id="WP_035639850.1">
    <property type="nucleotide sequence ID" value="NZ_CP017479.1"/>
</dbReference>
<organism evidence="4 5">
    <name type="scientific">Flavobacterium gilvum</name>
    <dbReference type="NCBI Taxonomy" id="1492737"/>
    <lineage>
        <taxon>Bacteria</taxon>
        <taxon>Pseudomonadati</taxon>
        <taxon>Bacteroidota</taxon>
        <taxon>Flavobacteriia</taxon>
        <taxon>Flavobacteriales</taxon>
        <taxon>Flavobacteriaceae</taxon>
        <taxon>Flavobacterium</taxon>
    </lineage>
</organism>
<proteinExistence type="predicted"/>
<dbReference type="KEGG" id="fgl:EM308_02890"/>
<feature type="chain" id="PRO_5042013660" description="SbsA Ig-like domain-containing protein" evidence="2">
    <location>
        <begin position="22"/>
        <end position="566"/>
    </location>
</feature>
<feature type="domain" description="SbsA Ig-like" evidence="3">
    <location>
        <begin position="32"/>
        <end position="133"/>
    </location>
</feature>
<evidence type="ECO:0000259" key="3">
    <source>
        <dbReference type="Pfam" id="PF13205"/>
    </source>
</evidence>
<evidence type="ECO:0000313" key="5">
    <source>
        <dbReference type="Proteomes" id="UP000175968"/>
    </source>
</evidence>
<keyword evidence="1 2" id="KW-0732">Signal</keyword>
<dbReference type="InterPro" id="IPR032812">
    <property type="entry name" value="SbsA_Ig"/>
</dbReference>
<evidence type="ECO:0000256" key="1">
    <source>
        <dbReference type="ARBA" id="ARBA00022729"/>
    </source>
</evidence>
<keyword evidence="5" id="KW-1185">Reference proteome</keyword>